<sequence>MGLTEVAQSERLELHPASGEVEVDWDYDAETRFRRIDEETLQALVALREMGLSFQLVYCTGDPANGEGWKVGEVSVVGKPSPFSSFGGVATIPEAERQFTENKQKERNVAAAVAPAVATTNSLSSTSHYLTVGDEDEDDDEYWAQYDATPSRTPAMKRSPVPQASNSYGAPAALEEDYYSQYDTVQPAMDNYDPDEDANKASGDNNNNNSLLEPEVVAPPPPLGLARVVTDPTTASSNGNSEATTEPTEANETQGSWTLAEPVPQSPSQQQQQQQQPDHLVHPRPASSASSRASVERLEAMAEKRDQGEFGVKQHVSRSVKSLYMLARASGIDRQEFERLVRTELDMLGLMEE</sequence>
<protein>
    <submittedName>
        <fullName evidence="2">Uncharacterized protein</fullName>
    </submittedName>
</protein>
<gene>
    <name evidence="2" type="ORF">UCREL1_10857</name>
</gene>
<accession>M7S7X3</accession>
<feature type="compositionally biased region" description="Low complexity" evidence="1">
    <location>
        <begin position="205"/>
        <end position="216"/>
    </location>
</feature>
<dbReference type="OMA" id="RYADVQP"/>
<dbReference type="HOGENOM" id="CLU_038616_0_0_1"/>
<dbReference type="EMBL" id="KB707482">
    <property type="protein sequence ID" value="EMR62194.1"/>
    <property type="molecule type" value="Genomic_DNA"/>
</dbReference>
<dbReference type="AlphaFoldDB" id="M7S7X3"/>
<proteinExistence type="predicted"/>
<feature type="compositionally biased region" description="Low complexity" evidence="1">
    <location>
        <begin position="242"/>
        <end position="253"/>
    </location>
</feature>
<dbReference type="Proteomes" id="UP000012174">
    <property type="component" value="Unassembled WGS sequence"/>
</dbReference>
<keyword evidence="3" id="KW-1185">Reference proteome</keyword>
<feature type="compositionally biased region" description="Low complexity" evidence="1">
    <location>
        <begin position="266"/>
        <end position="293"/>
    </location>
</feature>
<dbReference type="KEGG" id="ela:UCREL1_10857"/>
<organism evidence="2 3">
    <name type="scientific">Eutypa lata (strain UCR-EL1)</name>
    <name type="common">Grapevine dieback disease fungus</name>
    <name type="synonym">Eutypa armeniacae</name>
    <dbReference type="NCBI Taxonomy" id="1287681"/>
    <lineage>
        <taxon>Eukaryota</taxon>
        <taxon>Fungi</taxon>
        <taxon>Dikarya</taxon>
        <taxon>Ascomycota</taxon>
        <taxon>Pezizomycotina</taxon>
        <taxon>Sordariomycetes</taxon>
        <taxon>Xylariomycetidae</taxon>
        <taxon>Xylariales</taxon>
        <taxon>Diatrypaceae</taxon>
        <taxon>Eutypa</taxon>
    </lineage>
</organism>
<feature type="region of interest" description="Disordered" evidence="1">
    <location>
        <begin position="186"/>
        <end position="299"/>
    </location>
</feature>
<reference evidence="3" key="1">
    <citation type="journal article" date="2013" name="Genome Announc.">
        <title>Draft genome sequence of the grapevine dieback fungus Eutypa lata UCR-EL1.</title>
        <authorList>
            <person name="Blanco-Ulate B."/>
            <person name="Rolshausen P.E."/>
            <person name="Cantu D."/>
        </authorList>
    </citation>
    <scope>NUCLEOTIDE SEQUENCE [LARGE SCALE GENOMIC DNA]</scope>
    <source>
        <strain evidence="3">UCR-EL1</strain>
    </source>
</reference>
<feature type="compositionally biased region" description="Polar residues" evidence="1">
    <location>
        <begin position="231"/>
        <end position="241"/>
    </location>
</feature>
<dbReference type="OrthoDB" id="5578001at2759"/>
<dbReference type="STRING" id="1287681.M7S7X3"/>
<evidence type="ECO:0000256" key="1">
    <source>
        <dbReference type="SAM" id="MobiDB-lite"/>
    </source>
</evidence>
<dbReference type="eggNOG" id="ENOG502RZZS">
    <property type="taxonomic scope" value="Eukaryota"/>
</dbReference>
<evidence type="ECO:0000313" key="2">
    <source>
        <dbReference type="EMBL" id="EMR62194.1"/>
    </source>
</evidence>
<name>M7S7X3_EUTLA</name>
<evidence type="ECO:0000313" key="3">
    <source>
        <dbReference type="Proteomes" id="UP000012174"/>
    </source>
</evidence>